<dbReference type="Pfam" id="PF15316">
    <property type="entry name" value="MDFI"/>
    <property type="match status" value="1"/>
</dbReference>
<feature type="region of interest" description="Disordered" evidence="2">
    <location>
        <begin position="1"/>
        <end position="74"/>
    </location>
</feature>
<dbReference type="OrthoDB" id="8767764at2759"/>
<keyword evidence="3" id="KW-1185">Reference proteome</keyword>
<gene>
    <name evidence="4" type="primary">LOC108698100</name>
</gene>
<reference evidence="4" key="1">
    <citation type="submission" date="2025-08" db="UniProtKB">
        <authorList>
            <consortium name="RefSeq"/>
        </authorList>
    </citation>
    <scope>IDENTIFICATION</scope>
    <source>
        <strain evidence="4">J_2021</strain>
        <tissue evidence="4">Erythrocytes</tissue>
    </source>
</reference>
<evidence type="ECO:0000313" key="4">
    <source>
        <dbReference type="RefSeq" id="XP_018084829.1"/>
    </source>
</evidence>
<comment type="similarity">
    <text evidence="1">Belongs to the MDFI family.</text>
</comment>
<dbReference type="PANTHER" id="PTHR15304">
    <property type="entry name" value="MYOD FAMILY INHIBITOR"/>
    <property type="match status" value="1"/>
</dbReference>
<dbReference type="RefSeq" id="XP_018084829.1">
    <property type="nucleotide sequence ID" value="XM_018229340.2"/>
</dbReference>
<name>A0A8J0TFM5_XENLA</name>
<dbReference type="AlphaFoldDB" id="A0A8J0TFM5"/>
<dbReference type="PANTHER" id="PTHR15304:SF4">
    <property type="entry name" value="MYOD FAMILY INHIBITOR-LIKE"/>
    <property type="match status" value="1"/>
</dbReference>
<evidence type="ECO:0000313" key="3">
    <source>
        <dbReference type="Proteomes" id="UP000186698"/>
    </source>
</evidence>
<proteinExistence type="inferred from homology"/>
<organism evidence="3 4">
    <name type="scientific">Xenopus laevis</name>
    <name type="common">African clawed frog</name>
    <dbReference type="NCBI Taxonomy" id="8355"/>
    <lineage>
        <taxon>Eukaryota</taxon>
        <taxon>Metazoa</taxon>
        <taxon>Chordata</taxon>
        <taxon>Craniata</taxon>
        <taxon>Vertebrata</taxon>
        <taxon>Euteleostomi</taxon>
        <taxon>Amphibia</taxon>
        <taxon>Batrachia</taxon>
        <taxon>Anura</taxon>
        <taxon>Pipoidea</taxon>
        <taxon>Pipidae</taxon>
        <taxon>Xenopodinae</taxon>
        <taxon>Xenopus</taxon>
        <taxon>Xenopus</taxon>
    </lineage>
</organism>
<dbReference type="GeneID" id="108698100"/>
<sequence>MSEGHSGSFDASLRTPLQLPAGNNPTLEPPEMDQDTDRLENDPPLSPEPSCSKHKNRGSSRRKKGQERKLSASHIEQAAGDDSCALCLLAGLFCEASILCSALLACVSCGLCSDRSPCCSASPDGLGCTSVGNGSCDCDCVTASEGCRSSDCLDLCLECCALCFPS</sequence>
<accession>A0A8J0TFM5</accession>
<evidence type="ECO:0000256" key="2">
    <source>
        <dbReference type="SAM" id="MobiDB-lite"/>
    </source>
</evidence>
<feature type="compositionally biased region" description="Basic residues" evidence="2">
    <location>
        <begin position="52"/>
        <end position="66"/>
    </location>
</feature>
<dbReference type="GO" id="GO:0010468">
    <property type="term" value="P:regulation of gene expression"/>
    <property type="evidence" value="ECO:0007669"/>
    <property type="project" value="UniProtKB-ARBA"/>
</dbReference>
<dbReference type="Proteomes" id="UP000186698">
    <property type="component" value="Chromosome 8L"/>
</dbReference>
<evidence type="ECO:0000256" key="1">
    <source>
        <dbReference type="ARBA" id="ARBA00025778"/>
    </source>
</evidence>
<dbReference type="InterPro" id="IPR026134">
    <property type="entry name" value="MDFI/MDFIC"/>
</dbReference>
<protein>
    <submittedName>
        <fullName evidence="4">MyoD family inhibitor domain-containing protein-like isoform X2</fullName>
    </submittedName>
</protein>